<protein>
    <submittedName>
        <fullName evidence="1">Uncharacterized protein</fullName>
    </submittedName>
</protein>
<dbReference type="AlphaFoldDB" id="A0AAD9LZN7"/>
<evidence type="ECO:0000313" key="2">
    <source>
        <dbReference type="Proteomes" id="UP001232148"/>
    </source>
</evidence>
<gene>
    <name evidence="1" type="ORF">LX32DRAFT_403050</name>
</gene>
<proteinExistence type="predicted"/>
<sequence>MVGETGQLLISRATVMISWRMAPLLVQSSDSTMARDFDSANWPPRGLSLHLRQTQLLAQVAALDALALSPDGPRAGCTCGRRDPWQPPQRLCRGSLCGGAKPLAGCGFLINKISTTFACSTVFSWPGLQL</sequence>
<keyword evidence="2" id="KW-1185">Reference proteome</keyword>
<name>A0AAD9LZN7_9PEZI</name>
<accession>A0AAD9LZN7</accession>
<evidence type="ECO:0000313" key="1">
    <source>
        <dbReference type="EMBL" id="KAK2028466.1"/>
    </source>
</evidence>
<reference evidence="1" key="1">
    <citation type="submission" date="2021-06" db="EMBL/GenBank/DDBJ databases">
        <title>Comparative genomics, transcriptomics and evolutionary studies reveal genomic signatures of adaptation to plant cell wall in hemibiotrophic fungi.</title>
        <authorList>
            <consortium name="DOE Joint Genome Institute"/>
            <person name="Baroncelli R."/>
            <person name="Diaz J.F."/>
            <person name="Benocci T."/>
            <person name="Peng M."/>
            <person name="Battaglia E."/>
            <person name="Haridas S."/>
            <person name="Andreopoulos W."/>
            <person name="Labutti K."/>
            <person name="Pangilinan J."/>
            <person name="Floch G.L."/>
            <person name="Makela M.R."/>
            <person name="Henrissat B."/>
            <person name="Grigoriev I.V."/>
            <person name="Crouch J.A."/>
            <person name="De Vries R.P."/>
            <person name="Sukno S.A."/>
            <person name="Thon M.R."/>
        </authorList>
    </citation>
    <scope>NUCLEOTIDE SEQUENCE</scope>
    <source>
        <strain evidence="1">MAFF235873</strain>
    </source>
</reference>
<comment type="caution">
    <text evidence="1">The sequence shown here is derived from an EMBL/GenBank/DDBJ whole genome shotgun (WGS) entry which is preliminary data.</text>
</comment>
<dbReference type="Proteomes" id="UP001232148">
    <property type="component" value="Unassembled WGS sequence"/>
</dbReference>
<organism evidence="1 2">
    <name type="scientific">Colletotrichum zoysiae</name>
    <dbReference type="NCBI Taxonomy" id="1216348"/>
    <lineage>
        <taxon>Eukaryota</taxon>
        <taxon>Fungi</taxon>
        <taxon>Dikarya</taxon>
        <taxon>Ascomycota</taxon>
        <taxon>Pezizomycotina</taxon>
        <taxon>Sordariomycetes</taxon>
        <taxon>Hypocreomycetidae</taxon>
        <taxon>Glomerellales</taxon>
        <taxon>Glomerellaceae</taxon>
        <taxon>Colletotrichum</taxon>
        <taxon>Colletotrichum graminicola species complex</taxon>
    </lineage>
</organism>
<dbReference type="EMBL" id="MU842878">
    <property type="protein sequence ID" value="KAK2028466.1"/>
    <property type="molecule type" value="Genomic_DNA"/>
</dbReference>